<reference evidence="1 2" key="1">
    <citation type="journal article" date="2022" name="Int. J. Syst. Evol. Microbiol.">
        <title>Strains of Bradyrhizobium barranii sp. nov. associated with legumes native to Canada are symbionts of soybeans and belong to different subspecies (subsp. barranii subsp. nov. and subsp. apii subsp. nov.) and symbiovars (sv. glycinearum and sv. septentrionale).</title>
        <authorList>
            <person name="Bromfield E.S.P."/>
            <person name="Cloutier S."/>
            <person name="Wasai-Hara S."/>
            <person name="Minamisawa K."/>
        </authorList>
    </citation>
    <scope>NUCLEOTIDE SEQUENCE [LARGE SCALE GENOMIC DNA]</scope>
    <source>
        <strain evidence="1 2">144S4</strain>
    </source>
</reference>
<dbReference type="Proteomes" id="UP000664702">
    <property type="component" value="Chromosome"/>
</dbReference>
<sequence>MSDDGSNDSRAGALEYSDAIPVLTTKVIDRDFSEVFGEEARANPFLAKCREIFRLERKVSLISCEHADGMRAEPADTIGRYDLPLTKATRFVDTGSDDGTTRKADNGIDGITEAICGLRGLRFRLRGDGCHHLLLEPV</sequence>
<organism evidence="1 2">
    <name type="scientific">Bradyrhizobium barranii subsp. barranii</name>
    <dbReference type="NCBI Taxonomy" id="2823807"/>
    <lineage>
        <taxon>Bacteria</taxon>
        <taxon>Pseudomonadati</taxon>
        <taxon>Pseudomonadota</taxon>
        <taxon>Alphaproteobacteria</taxon>
        <taxon>Hyphomicrobiales</taxon>
        <taxon>Nitrobacteraceae</taxon>
        <taxon>Bradyrhizobium</taxon>
        <taxon>Bradyrhizobium barranii</taxon>
    </lineage>
</organism>
<proteinExistence type="predicted"/>
<dbReference type="RefSeq" id="WP_225004905.1">
    <property type="nucleotide sequence ID" value="NZ_CP086136.1"/>
</dbReference>
<dbReference type="AlphaFoldDB" id="A0A9X9Y652"/>
<name>A0A9X9Y652_9BRAD</name>
<protein>
    <submittedName>
        <fullName evidence="1">Uncharacterized protein</fullName>
    </submittedName>
</protein>
<dbReference type="EMBL" id="CP086136">
    <property type="protein sequence ID" value="UEM15396.1"/>
    <property type="molecule type" value="Genomic_DNA"/>
</dbReference>
<evidence type="ECO:0000313" key="2">
    <source>
        <dbReference type="Proteomes" id="UP000664702"/>
    </source>
</evidence>
<accession>A0A9X9Y652</accession>
<evidence type="ECO:0000313" key="1">
    <source>
        <dbReference type="EMBL" id="UEM15396.1"/>
    </source>
</evidence>
<gene>
    <name evidence="1" type="ORF">J4G43_014915</name>
</gene>
<dbReference type="KEGG" id="bban:J4G43_014915"/>